<dbReference type="SUPFAM" id="SSF82171">
    <property type="entry name" value="DPP6 N-terminal domain-like"/>
    <property type="match status" value="1"/>
</dbReference>
<evidence type="ECO:0008006" key="3">
    <source>
        <dbReference type="Google" id="ProtNLM"/>
    </source>
</evidence>
<dbReference type="Gene3D" id="2.130.10.10">
    <property type="entry name" value="YVTN repeat-like/Quinoprotein amine dehydrogenase"/>
    <property type="match status" value="1"/>
</dbReference>
<accession>A0A543IK61</accession>
<gene>
    <name evidence="1" type="ORF">FHX41_4726</name>
</gene>
<name>A0A543IK61_9ACTN</name>
<comment type="caution">
    <text evidence="1">The sequence shown here is derived from an EMBL/GenBank/DDBJ whole genome shotgun (WGS) entry which is preliminary data.</text>
</comment>
<dbReference type="InterPro" id="IPR015943">
    <property type="entry name" value="WD40/YVTN_repeat-like_dom_sf"/>
</dbReference>
<dbReference type="EMBL" id="VFPO01000001">
    <property type="protein sequence ID" value="TQM70976.1"/>
    <property type="molecule type" value="Genomic_DNA"/>
</dbReference>
<reference evidence="1 2" key="1">
    <citation type="submission" date="2019-06" db="EMBL/GenBank/DDBJ databases">
        <title>Sequencing the genomes of 1000 actinobacteria strains.</title>
        <authorList>
            <person name="Klenk H.-P."/>
        </authorList>
    </citation>
    <scope>NUCLEOTIDE SEQUENCE [LARGE SCALE GENOMIC DNA]</scope>
    <source>
        <strain evidence="1 2">DSM 45043</strain>
    </source>
</reference>
<sequence length="302" mass="30543">MPESVPADLLAQGSFDSVAATTDGPPLAFASRAAQGANAGHGWDLAAGRPLGAPIPDFPADGTAWAFGAPAGSPVVAWTHRDRVHVHDLGTGHELSLDGQPELLGLAVHGGRGGVVAVFGPASDAEVVVWDVLTGDRLSDFGLWLGHQTAVERRILHAAPAAGPLIGLPGDAVVNLLDVERGEEVAAVPPACAVLTPSPDGLVLVQPAPTGLHVLGLDGERLAEPAAPSACDQVAANRAGDRLLAAAVPEDEPSTALAWDASGSAPARRVKLPAPVNDLALAPDGTLLAATDEGLFQARPFP</sequence>
<evidence type="ECO:0000313" key="2">
    <source>
        <dbReference type="Proteomes" id="UP000316706"/>
    </source>
</evidence>
<protein>
    <recommendedName>
        <fullName evidence="3">WD40 repeat protein</fullName>
    </recommendedName>
</protein>
<keyword evidence="2" id="KW-1185">Reference proteome</keyword>
<evidence type="ECO:0000313" key="1">
    <source>
        <dbReference type="EMBL" id="TQM70976.1"/>
    </source>
</evidence>
<dbReference type="RefSeq" id="WP_141972202.1">
    <property type="nucleotide sequence ID" value="NZ_VFPO01000001.1"/>
</dbReference>
<dbReference type="Proteomes" id="UP000316706">
    <property type="component" value="Unassembled WGS sequence"/>
</dbReference>
<dbReference type="AlphaFoldDB" id="A0A543IK61"/>
<dbReference type="OrthoDB" id="3469572at2"/>
<organism evidence="1 2">
    <name type="scientific">Actinomadura hallensis</name>
    <dbReference type="NCBI Taxonomy" id="337895"/>
    <lineage>
        <taxon>Bacteria</taxon>
        <taxon>Bacillati</taxon>
        <taxon>Actinomycetota</taxon>
        <taxon>Actinomycetes</taxon>
        <taxon>Streptosporangiales</taxon>
        <taxon>Thermomonosporaceae</taxon>
        <taxon>Actinomadura</taxon>
    </lineage>
</organism>
<proteinExistence type="predicted"/>